<dbReference type="PATRIC" id="fig|908627.4.peg.84"/>
<organism evidence="1 2">
    <name type="scientific">Caballeronia mineralivorans PML1(12)</name>
    <dbReference type="NCBI Taxonomy" id="908627"/>
    <lineage>
        <taxon>Bacteria</taxon>
        <taxon>Pseudomonadati</taxon>
        <taxon>Pseudomonadota</taxon>
        <taxon>Betaproteobacteria</taxon>
        <taxon>Burkholderiales</taxon>
        <taxon>Burkholderiaceae</taxon>
        <taxon>Caballeronia</taxon>
    </lineage>
</organism>
<dbReference type="EMBL" id="AEJF01000003">
    <property type="protein sequence ID" value="KLU28187.1"/>
    <property type="molecule type" value="Genomic_DNA"/>
</dbReference>
<name>A0A0J1D6A7_9BURK</name>
<protein>
    <submittedName>
        <fullName evidence="1">Uncharacterized protein</fullName>
    </submittedName>
</protein>
<evidence type="ECO:0000313" key="2">
    <source>
        <dbReference type="Proteomes" id="UP000035963"/>
    </source>
</evidence>
<comment type="caution">
    <text evidence="1">The sequence shown here is derived from an EMBL/GenBank/DDBJ whole genome shotgun (WGS) entry which is preliminary data.</text>
</comment>
<reference evidence="1 2" key="1">
    <citation type="journal article" date="2015" name="Genome Announc.">
        <title>Draft Genome Sequence of Burkholderia sp. Strain PML1(12), an Ectomycorrhizosphere-Inhabiting Bacterium with Effective Mineral-Weathering Ability.</title>
        <authorList>
            <person name="Uroz S."/>
            <person name="Oger P."/>
        </authorList>
    </citation>
    <scope>NUCLEOTIDE SEQUENCE [LARGE SCALE GENOMIC DNA]</scope>
    <source>
        <strain evidence="2">PML1(12)</strain>
    </source>
</reference>
<dbReference type="RefSeq" id="WP_047844630.1">
    <property type="nucleotide sequence ID" value="NZ_AEJF01000003.1"/>
</dbReference>
<sequence length="149" mass="17039">MWSTSCPRFANSDLTNTEFLRRHARRLLRLAHADSTSTAMPVVRRLLAAGVTRAETLAELYETRANVQLKHILNMLAVELGHFGWDACKPVLDTREPAVIDRYRFDAGAFGDHEKVWFADAVAAREWRREHGGYIVEYGDQAVAILWRE</sequence>
<dbReference type="Proteomes" id="UP000035963">
    <property type="component" value="Unassembled WGS sequence"/>
</dbReference>
<keyword evidence="2" id="KW-1185">Reference proteome</keyword>
<gene>
    <name evidence="1" type="ORF">EOS_00395</name>
</gene>
<dbReference type="AlphaFoldDB" id="A0A0J1D6A7"/>
<evidence type="ECO:0000313" key="1">
    <source>
        <dbReference type="EMBL" id="KLU28187.1"/>
    </source>
</evidence>
<dbReference type="OrthoDB" id="8592375at2"/>
<proteinExistence type="predicted"/>
<accession>A0A0J1D6A7</accession>